<dbReference type="Proteomes" id="UP001500575">
    <property type="component" value="Unassembled WGS sequence"/>
</dbReference>
<comment type="caution">
    <text evidence="5">The sequence shown here is derived from an EMBL/GenBank/DDBJ whole genome shotgun (WGS) entry which is preliminary data.</text>
</comment>
<evidence type="ECO:0000256" key="2">
    <source>
        <dbReference type="ARBA" id="ARBA00022679"/>
    </source>
</evidence>
<evidence type="ECO:0000313" key="5">
    <source>
        <dbReference type="EMBL" id="GAA2119664.1"/>
    </source>
</evidence>
<proteinExistence type="predicted"/>
<keyword evidence="1 3" id="KW-0489">Methyltransferase</keyword>
<accession>A0ABN2Y0K7</accession>
<dbReference type="InterPro" id="IPR036589">
    <property type="entry name" value="HCY_dom_sf"/>
</dbReference>
<reference evidence="5 6" key="1">
    <citation type="journal article" date="2019" name="Int. J. Syst. Evol. Microbiol.">
        <title>The Global Catalogue of Microorganisms (GCM) 10K type strain sequencing project: providing services to taxonomists for standard genome sequencing and annotation.</title>
        <authorList>
            <consortium name="The Broad Institute Genomics Platform"/>
            <consortium name="The Broad Institute Genome Sequencing Center for Infectious Disease"/>
            <person name="Wu L."/>
            <person name="Ma J."/>
        </authorList>
    </citation>
    <scope>NUCLEOTIDE SEQUENCE [LARGE SCALE GENOMIC DNA]</scope>
    <source>
        <strain evidence="5 6">JCM 16021</strain>
    </source>
</reference>
<feature type="domain" description="Hcy-binding" evidence="4">
    <location>
        <begin position="1"/>
        <end position="304"/>
    </location>
</feature>
<dbReference type="Pfam" id="PF02574">
    <property type="entry name" value="S-methyl_trans"/>
    <property type="match status" value="1"/>
</dbReference>
<dbReference type="RefSeq" id="WP_344302816.1">
    <property type="nucleotide sequence ID" value="NZ_BAAAQQ010000003.1"/>
</dbReference>
<dbReference type="PANTHER" id="PTHR11103:SF18">
    <property type="entry name" value="SLR1189 PROTEIN"/>
    <property type="match status" value="1"/>
</dbReference>
<keyword evidence="2 3" id="KW-0808">Transferase</keyword>
<dbReference type="PANTHER" id="PTHR11103">
    <property type="entry name" value="SLR1189 PROTEIN"/>
    <property type="match status" value="1"/>
</dbReference>
<dbReference type="Gene3D" id="3.20.20.330">
    <property type="entry name" value="Homocysteine-binding-like domain"/>
    <property type="match status" value="1"/>
</dbReference>
<name>A0ABN2Y0K7_9ACTN</name>
<dbReference type="SUPFAM" id="SSF82282">
    <property type="entry name" value="Homocysteine S-methyltransferase"/>
    <property type="match status" value="1"/>
</dbReference>
<feature type="binding site" evidence="3">
    <location>
        <position position="220"/>
    </location>
    <ligand>
        <name>Zn(2+)</name>
        <dbReference type="ChEBI" id="CHEBI:29105"/>
    </ligand>
</feature>
<protein>
    <submittedName>
        <fullName evidence="5">Homocysteine S-methyltransferase family protein</fullName>
    </submittedName>
</protein>
<organism evidence="5 6">
    <name type="scientific">Nocardioides bigeumensis</name>
    <dbReference type="NCBI Taxonomy" id="433657"/>
    <lineage>
        <taxon>Bacteria</taxon>
        <taxon>Bacillati</taxon>
        <taxon>Actinomycetota</taxon>
        <taxon>Actinomycetes</taxon>
        <taxon>Propionibacteriales</taxon>
        <taxon>Nocardioidaceae</taxon>
        <taxon>Nocardioides</taxon>
    </lineage>
</organism>
<sequence>MVFPLEPDRLYVTDGGLETSLIHKQGLELREFAAFELLCGPDGHDELARYFAPYVALARERSLGMVVDTATWRANPDWASTLGYSTWALAELNGRAVDLAREVAAGLDGLPAVVDGVVGPRGDGYVVDDAMSPEEAADYHAAQVAVLARDGVDLVSAITMNYVEEGVGVALAAAAAGVPAVISFTVETDGRLPTGQTLHEAVEQVDAATGSSPAYFMVNCAHPTHFARALDAEGPWRERIGGLRANASRMSHAELDASEDLDDGDPSELGALHRDLRTRLPGVQVLGGCCGTDERHVTAIADAWLR</sequence>
<evidence type="ECO:0000256" key="3">
    <source>
        <dbReference type="PROSITE-ProRule" id="PRU00333"/>
    </source>
</evidence>
<keyword evidence="3" id="KW-0479">Metal-binding</keyword>
<keyword evidence="3" id="KW-0862">Zinc</keyword>
<evidence type="ECO:0000256" key="1">
    <source>
        <dbReference type="ARBA" id="ARBA00022603"/>
    </source>
</evidence>
<dbReference type="InterPro" id="IPR003726">
    <property type="entry name" value="HCY_dom"/>
</dbReference>
<evidence type="ECO:0000259" key="4">
    <source>
        <dbReference type="PROSITE" id="PS50970"/>
    </source>
</evidence>
<comment type="cofactor">
    <cofactor evidence="3">
        <name>Zn(2+)</name>
        <dbReference type="ChEBI" id="CHEBI:29105"/>
    </cofactor>
</comment>
<feature type="binding site" evidence="3">
    <location>
        <position position="290"/>
    </location>
    <ligand>
        <name>Zn(2+)</name>
        <dbReference type="ChEBI" id="CHEBI:29105"/>
    </ligand>
</feature>
<evidence type="ECO:0000313" key="6">
    <source>
        <dbReference type="Proteomes" id="UP001500575"/>
    </source>
</evidence>
<feature type="binding site" evidence="3">
    <location>
        <position position="289"/>
    </location>
    <ligand>
        <name>Zn(2+)</name>
        <dbReference type="ChEBI" id="CHEBI:29105"/>
    </ligand>
</feature>
<dbReference type="PROSITE" id="PS50970">
    <property type="entry name" value="HCY"/>
    <property type="match status" value="1"/>
</dbReference>
<dbReference type="EMBL" id="BAAAQQ010000003">
    <property type="protein sequence ID" value="GAA2119664.1"/>
    <property type="molecule type" value="Genomic_DNA"/>
</dbReference>
<gene>
    <name evidence="5" type="ORF">GCM10009843_12560</name>
</gene>
<keyword evidence="6" id="KW-1185">Reference proteome</keyword>